<dbReference type="InterPro" id="IPR047703">
    <property type="entry name" value="SCO2322-like"/>
</dbReference>
<evidence type="ECO:0000313" key="1">
    <source>
        <dbReference type="EMBL" id="CAB4336339.1"/>
    </source>
</evidence>
<reference evidence="1" key="1">
    <citation type="submission" date="2020-05" db="EMBL/GenBank/DDBJ databases">
        <authorList>
            <person name="Chiriac C."/>
            <person name="Salcher M."/>
            <person name="Ghai R."/>
            <person name="Kavagutti S V."/>
        </authorList>
    </citation>
    <scope>NUCLEOTIDE SEQUENCE</scope>
</reference>
<dbReference type="EMBL" id="CAESAK010000060">
    <property type="protein sequence ID" value="CAB4336339.1"/>
    <property type="molecule type" value="Genomic_DNA"/>
</dbReference>
<dbReference type="AlphaFoldDB" id="A0A6J5Z762"/>
<sequence length="182" mass="19297">MKRMKVITIAISVILASSLIPSAEAASKGYRYWGYYQAQSKFGDTSPKSVSWKASMTGPTSKIPDGSVEGWVFTFDNSDIPSTPPSVKPSFGKICGTTKAEEGMKRVAIVIDFGSPLIAPKGEKVARTITRCVVTGKDSLGIDILAQVVKVRTASSGFVCGLNGYPAKECGVEIATPKGLKK</sequence>
<proteinExistence type="predicted"/>
<gene>
    <name evidence="1" type="ORF">UFOPK3775_00575</name>
</gene>
<dbReference type="NCBIfam" id="NF040672">
    <property type="entry name" value="SCO2322_fam"/>
    <property type="match status" value="1"/>
</dbReference>
<organism evidence="1">
    <name type="scientific">freshwater metagenome</name>
    <dbReference type="NCBI Taxonomy" id="449393"/>
    <lineage>
        <taxon>unclassified sequences</taxon>
        <taxon>metagenomes</taxon>
        <taxon>ecological metagenomes</taxon>
    </lineage>
</organism>
<name>A0A6J5Z762_9ZZZZ</name>
<accession>A0A6J5Z762</accession>
<protein>
    <submittedName>
        <fullName evidence="1">Unannotated protein</fullName>
    </submittedName>
</protein>